<proteinExistence type="predicted"/>
<feature type="transmembrane region" description="Helical" evidence="1">
    <location>
        <begin position="184"/>
        <end position="204"/>
    </location>
</feature>
<reference evidence="2 3" key="1">
    <citation type="journal article" date="2018" name="Genome Biol. Evol.">
        <title>Complete Genome Sequence of Streptococcus ruminantium sp. nov. GUT-187T (=DSM 104980T =JCM 31869T), the Type Strain of S. ruminantium, and Comparison with Genome Sequences of Streptococcus suis Strains.</title>
        <authorList>
            <person name="Tohya M."/>
            <person name="Sekizaki T."/>
            <person name="Miyoshi-Akiyama T."/>
        </authorList>
    </citation>
    <scope>NUCLEOTIDE SEQUENCE [LARGE SCALE GENOMIC DNA]</scope>
    <source>
        <strain evidence="2 3">GUT187T</strain>
    </source>
</reference>
<dbReference type="Proteomes" id="UP000269331">
    <property type="component" value="Chromosome"/>
</dbReference>
<accession>A0A2Z5TTB4</accession>
<keyword evidence="1" id="KW-0812">Transmembrane</keyword>
<feature type="transmembrane region" description="Helical" evidence="1">
    <location>
        <begin position="149"/>
        <end position="172"/>
    </location>
</feature>
<evidence type="ECO:0000313" key="3">
    <source>
        <dbReference type="Proteomes" id="UP000269331"/>
    </source>
</evidence>
<evidence type="ECO:0000313" key="2">
    <source>
        <dbReference type="EMBL" id="BBA93565.1"/>
    </source>
</evidence>
<dbReference type="EMBL" id="AP018400">
    <property type="protein sequence ID" value="BBA93565.1"/>
    <property type="molecule type" value="Genomic_DNA"/>
</dbReference>
<name>A0A2Z5TTB4_9STRE</name>
<feature type="transmembrane region" description="Helical" evidence="1">
    <location>
        <begin position="52"/>
        <end position="76"/>
    </location>
</feature>
<organism evidence="2 3">
    <name type="scientific">Streptococcus ruminantium</name>
    <dbReference type="NCBI Taxonomy" id="1917441"/>
    <lineage>
        <taxon>Bacteria</taxon>
        <taxon>Bacillati</taxon>
        <taxon>Bacillota</taxon>
        <taxon>Bacilli</taxon>
        <taxon>Lactobacillales</taxon>
        <taxon>Streptococcaceae</taxon>
        <taxon>Streptococcus</taxon>
    </lineage>
</organism>
<feature type="transmembrane region" description="Helical" evidence="1">
    <location>
        <begin position="224"/>
        <end position="243"/>
    </location>
</feature>
<feature type="transmembrane region" description="Helical" evidence="1">
    <location>
        <begin position="12"/>
        <end position="32"/>
    </location>
</feature>
<gene>
    <name evidence="2" type="ORF">SR187_9825</name>
</gene>
<dbReference type="KEGG" id="srq:SR187_9825"/>
<keyword evidence="1" id="KW-1133">Transmembrane helix</keyword>
<sequence length="248" mass="29038">MLDCFVKSHRKKYLFYVFLFVLLTTLSFLQYSSLSKGSGNFWLWQLYLQSDLYSSVVGLPLLYLSGIYFISATFFSNSLVIIRLDSRKQLMAIEWQVQFAFLGSFLLLLATIAAAISVSSSTFSLSWTPENVSIYRAIFDSSPSMDIELLHQVFFTTIYFAFYLLFLTNSYTFFRLIFSEKLSFLLLLAFIFFQSFVYKMSYVVPLLPIQHYRVANIADTVSHICYWLLVNGLLFFINSKMYLRKQFY</sequence>
<evidence type="ECO:0000256" key="1">
    <source>
        <dbReference type="SAM" id="Phobius"/>
    </source>
</evidence>
<protein>
    <submittedName>
        <fullName evidence="2">Uncharacterized protein</fullName>
    </submittedName>
</protein>
<keyword evidence="1" id="KW-0472">Membrane</keyword>
<dbReference type="AlphaFoldDB" id="A0A2Z5TTB4"/>
<feature type="transmembrane region" description="Helical" evidence="1">
    <location>
        <begin position="97"/>
        <end position="118"/>
    </location>
</feature>